<keyword evidence="2" id="KW-0645">Protease</keyword>
<dbReference type="FunFam" id="2.40.10.10:FF:000001">
    <property type="entry name" value="Periplasmic serine protease DegS"/>
    <property type="match status" value="1"/>
</dbReference>
<dbReference type="InterPro" id="IPR036034">
    <property type="entry name" value="PDZ_sf"/>
</dbReference>
<feature type="compositionally biased region" description="Basic and acidic residues" evidence="5">
    <location>
        <begin position="28"/>
        <end position="38"/>
    </location>
</feature>
<keyword evidence="6" id="KW-0812">Transmembrane</keyword>
<keyword evidence="6" id="KW-1133">Transmembrane helix</keyword>
<dbReference type="PRINTS" id="PR00834">
    <property type="entry name" value="PROTEASES2C"/>
</dbReference>
<dbReference type="InterPro" id="IPR051201">
    <property type="entry name" value="Chloro_Bact_Ser_Proteases"/>
</dbReference>
<evidence type="ECO:0000256" key="2">
    <source>
        <dbReference type="ARBA" id="ARBA00022670"/>
    </source>
</evidence>
<evidence type="ECO:0000259" key="7">
    <source>
        <dbReference type="PROSITE" id="PS50106"/>
    </source>
</evidence>
<dbReference type="InterPro" id="IPR001478">
    <property type="entry name" value="PDZ"/>
</dbReference>
<evidence type="ECO:0000256" key="1">
    <source>
        <dbReference type="ARBA" id="ARBA00010541"/>
    </source>
</evidence>
<evidence type="ECO:0000256" key="6">
    <source>
        <dbReference type="SAM" id="Phobius"/>
    </source>
</evidence>
<comment type="similarity">
    <text evidence="1">Belongs to the peptidase S1C family.</text>
</comment>
<dbReference type="GO" id="GO:0004252">
    <property type="term" value="F:serine-type endopeptidase activity"/>
    <property type="evidence" value="ECO:0007669"/>
    <property type="project" value="InterPro"/>
</dbReference>
<keyword evidence="6" id="KW-0472">Membrane</keyword>
<dbReference type="EMBL" id="VTEH01000023">
    <property type="protein sequence ID" value="TYR72997.1"/>
    <property type="molecule type" value="Genomic_DNA"/>
</dbReference>
<dbReference type="RefSeq" id="WP_148948597.1">
    <property type="nucleotide sequence ID" value="NZ_VTEH01000023.1"/>
</dbReference>
<organism evidence="8 9">
    <name type="scientific">Rossellomorea vietnamensis</name>
    <dbReference type="NCBI Taxonomy" id="218284"/>
    <lineage>
        <taxon>Bacteria</taxon>
        <taxon>Bacillati</taxon>
        <taxon>Bacillota</taxon>
        <taxon>Bacilli</taxon>
        <taxon>Bacillales</taxon>
        <taxon>Bacillaceae</taxon>
        <taxon>Rossellomorea</taxon>
    </lineage>
</organism>
<dbReference type="GO" id="GO:0006508">
    <property type="term" value="P:proteolysis"/>
    <property type="evidence" value="ECO:0007669"/>
    <property type="project" value="UniProtKB-KW"/>
</dbReference>
<dbReference type="Gene3D" id="2.40.10.10">
    <property type="entry name" value="Trypsin-like serine proteases"/>
    <property type="match status" value="2"/>
</dbReference>
<dbReference type="InterPro" id="IPR043504">
    <property type="entry name" value="Peptidase_S1_PA_chymotrypsin"/>
</dbReference>
<gene>
    <name evidence="8" type="ORF">FZC79_20670</name>
</gene>
<sequence length="428" mass="45331">MFEQNNQNNNEEVQHTVSPQPEAEQPVTEERYRYEKQNRKSKGRGFLSTVGAGVIGSVLTLSVLPQTDYYQNLAQDSIQNAAGISQQAETSQTAGINAVNVSTGGDIANIVEDASKAIVGIVNYQEQSNRYTGVSQEAKAGTGSGVLFKKEGDFAYIITNNHVIEDASNIEVSLHDGEKTKAELIGADPLTDLAVLKVDGKYADNLLEVGDTSELRAGEQVIAIGNPLGLDLSRTVTQGIISAVDRTIAVPTSAGESELNVIQTDAAINPGNSGGALINSKGELVGINSLKISTSGVEGLGFAIPSKEFMPIVNEIIKTGKVERPYIGIGMTSLSDVPRNYLEELPDAVSAGVIVANIDDTSAAAKAGIQAGDVITELNGQPVETPADLRRQLYSDLKVGDRADMTIYRGAEKMSISLTLTSNSMMIN</sequence>
<dbReference type="AlphaFoldDB" id="A0A5D4K6G5"/>
<keyword evidence="3" id="KW-0378">Hydrolase</keyword>
<evidence type="ECO:0000256" key="4">
    <source>
        <dbReference type="ARBA" id="ARBA00022825"/>
    </source>
</evidence>
<comment type="caution">
    <text evidence="8">The sequence shown here is derived from an EMBL/GenBank/DDBJ whole genome shotgun (WGS) entry which is preliminary data.</text>
</comment>
<feature type="compositionally biased region" description="Low complexity" evidence="5">
    <location>
        <begin position="1"/>
        <end position="11"/>
    </location>
</feature>
<dbReference type="Pfam" id="PF13365">
    <property type="entry name" value="Trypsin_2"/>
    <property type="match status" value="1"/>
</dbReference>
<dbReference type="PROSITE" id="PS50106">
    <property type="entry name" value="PDZ"/>
    <property type="match status" value="1"/>
</dbReference>
<evidence type="ECO:0000313" key="9">
    <source>
        <dbReference type="Proteomes" id="UP000323317"/>
    </source>
</evidence>
<dbReference type="Gene3D" id="2.30.42.10">
    <property type="match status" value="1"/>
</dbReference>
<reference evidence="8 9" key="1">
    <citation type="submission" date="2019-08" db="EMBL/GenBank/DDBJ databases">
        <title>Bacillus genomes from the desert of Cuatro Cienegas, Coahuila.</title>
        <authorList>
            <person name="Olmedo-Alvarez G."/>
        </authorList>
    </citation>
    <scope>NUCLEOTIDE SEQUENCE [LARGE SCALE GENOMIC DNA]</scope>
    <source>
        <strain evidence="8 9">CH40_1T</strain>
    </source>
</reference>
<accession>A0A5D4K6G5</accession>
<evidence type="ECO:0000313" key="8">
    <source>
        <dbReference type="EMBL" id="TYR72997.1"/>
    </source>
</evidence>
<evidence type="ECO:0000256" key="3">
    <source>
        <dbReference type="ARBA" id="ARBA00022801"/>
    </source>
</evidence>
<dbReference type="SMART" id="SM00228">
    <property type="entry name" value="PDZ"/>
    <property type="match status" value="1"/>
</dbReference>
<dbReference type="Proteomes" id="UP000323317">
    <property type="component" value="Unassembled WGS sequence"/>
</dbReference>
<feature type="region of interest" description="Disordered" evidence="5">
    <location>
        <begin position="1"/>
        <end position="40"/>
    </location>
</feature>
<dbReference type="PANTHER" id="PTHR43343:SF3">
    <property type="entry name" value="PROTEASE DO-LIKE 8, CHLOROPLASTIC"/>
    <property type="match status" value="1"/>
</dbReference>
<feature type="transmembrane region" description="Helical" evidence="6">
    <location>
        <begin position="45"/>
        <end position="64"/>
    </location>
</feature>
<dbReference type="PANTHER" id="PTHR43343">
    <property type="entry name" value="PEPTIDASE S12"/>
    <property type="match status" value="1"/>
</dbReference>
<evidence type="ECO:0000256" key="5">
    <source>
        <dbReference type="SAM" id="MobiDB-lite"/>
    </source>
</evidence>
<dbReference type="Pfam" id="PF13180">
    <property type="entry name" value="PDZ_2"/>
    <property type="match status" value="1"/>
</dbReference>
<name>A0A5D4K6G5_9BACI</name>
<proteinExistence type="inferred from homology"/>
<dbReference type="SUPFAM" id="SSF50494">
    <property type="entry name" value="Trypsin-like serine proteases"/>
    <property type="match status" value="1"/>
</dbReference>
<feature type="domain" description="PDZ" evidence="7">
    <location>
        <begin position="316"/>
        <end position="384"/>
    </location>
</feature>
<dbReference type="SUPFAM" id="SSF50156">
    <property type="entry name" value="PDZ domain-like"/>
    <property type="match status" value="1"/>
</dbReference>
<protein>
    <submittedName>
        <fullName evidence="8">PDZ domain-containing protein</fullName>
    </submittedName>
</protein>
<keyword evidence="4" id="KW-0720">Serine protease</keyword>
<dbReference type="InterPro" id="IPR009003">
    <property type="entry name" value="Peptidase_S1_PA"/>
</dbReference>
<dbReference type="InterPro" id="IPR001940">
    <property type="entry name" value="Peptidase_S1C"/>
</dbReference>